<dbReference type="Proteomes" id="UP000582981">
    <property type="component" value="Unassembled WGS sequence"/>
</dbReference>
<feature type="transmembrane region" description="Helical" evidence="1">
    <location>
        <begin position="7"/>
        <end position="28"/>
    </location>
</feature>
<keyword evidence="1" id="KW-0812">Transmembrane</keyword>
<feature type="transmembrane region" description="Helical" evidence="1">
    <location>
        <begin position="48"/>
        <end position="68"/>
    </location>
</feature>
<organism evidence="2 3">
    <name type="scientific">Pseudomonas gingeri</name>
    <dbReference type="NCBI Taxonomy" id="117681"/>
    <lineage>
        <taxon>Bacteria</taxon>
        <taxon>Pseudomonadati</taxon>
        <taxon>Pseudomonadota</taxon>
        <taxon>Gammaproteobacteria</taxon>
        <taxon>Pseudomonadales</taxon>
        <taxon>Pseudomonadaceae</taxon>
        <taxon>Pseudomonas</taxon>
    </lineage>
</organism>
<sequence>MRSPLRSLLLAVLITIGACVSAIFIAWIVLSTVGDAIRWSEFSRRFEIGLTIGRALLYSALFTGWWANRKRQQHPARRRLLDRTGLTGFASILLVELNRIQG</sequence>
<dbReference type="PROSITE" id="PS51257">
    <property type="entry name" value="PROKAR_LIPOPROTEIN"/>
    <property type="match status" value="1"/>
</dbReference>
<proteinExistence type="predicted"/>
<protein>
    <recommendedName>
        <fullName evidence="4">Lipoprotein</fullName>
    </recommendedName>
</protein>
<reference evidence="2 3" key="1">
    <citation type="submission" date="2020-04" db="EMBL/GenBank/DDBJ databases">
        <title>Molecular characterization of pseudomonads from Agaricus bisporus reveal novel blotch 2 pathogens in Western Europe.</title>
        <authorList>
            <person name="Taparia T."/>
            <person name="Krijger M."/>
            <person name="Haynes E."/>
            <person name="Elpinstone J.G."/>
            <person name="Noble R."/>
            <person name="Van Der Wolf J."/>
        </authorList>
    </citation>
    <scope>NUCLEOTIDE SEQUENCE [LARGE SCALE GENOMIC DNA]</scope>
    <source>
        <strain evidence="2 3">F1001</strain>
    </source>
</reference>
<name>A0A7Y7WKS5_9PSED</name>
<gene>
    <name evidence="2" type="ORF">HX829_32675</name>
</gene>
<evidence type="ECO:0000313" key="3">
    <source>
        <dbReference type="Proteomes" id="UP000582981"/>
    </source>
</evidence>
<accession>A0A7Y7WKS5</accession>
<evidence type="ECO:0000256" key="1">
    <source>
        <dbReference type="SAM" id="Phobius"/>
    </source>
</evidence>
<dbReference type="EMBL" id="JACAPU010000060">
    <property type="protein sequence ID" value="NWB51235.1"/>
    <property type="molecule type" value="Genomic_DNA"/>
</dbReference>
<evidence type="ECO:0008006" key="4">
    <source>
        <dbReference type="Google" id="ProtNLM"/>
    </source>
</evidence>
<evidence type="ECO:0000313" key="2">
    <source>
        <dbReference type="EMBL" id="NWB51235.1"/>
    </source>
</evidence>
<dbReference type="RefSeq" id="WP_177145876.1">
    <property type="nucleotide sequence ID" value="NZ_JACAPU010000060.1"/>
</dbReference>
<dbReference type="AlphaFoldDB" id="A0A7Y7WKS5"/>
<keyword evidence="1" id="KW-1133">Transmembrane helix</keyword>
<keyword evidence="1" id="KW-0472">Membrane</keyword>
<comment type="caution">
    <text evidence="2">The sequence shown here is derived from an EMBL/GenBank/DDBJ whole genome shotgun (WGS) entry which is preliminary data.</text>
</comment>